<dbReference type="GO" id="GO:0006351">
    <property type="term" value="P:DNA-templated transcription"/>
    <property type="evidence" value="ECO:0007669"/>
    <property type="project" value="TreeGrafter"/>
</dbReference>
<dbReference type="PANTHER" id="PTHR30537">
    <property type="entry name" value="HTH-TYPE TRANSCRIPTIONAL REGULATOR"/>
    <property type="match status" value="1"/>
</dbReference>
<dbReference type="Gene3D" id="1.10.10.10">
    <property type="entry name" value="Winged helix-like DNA-binding domain superfamily/Winged helix DNA-binding domain"/>
    <property type="match status" value="1"/>
</dbReference>
<dbReference type="InterPro" id="IPR000847">
    <property type="entry name" value="LysR_HTH_N"/>
</dbReference>
<sequence length="311" mass="34623">MMFDWDDLRVFLAVARARKVAPAARTLGIDGTTIMRRLTRLEKSLGAELFEMASGERALTVRGQALLRHAETVESAAMSAIEDVAGQEQQLAGQVRLSVAEGFGTWVLAPGLAEFSQRHPGIRLDLITASGFLNPSKREADMALMLARPQRGRLSVKRLGEYRLHLYASADYLKRAGRPEHPSRLRDHVLVGYVPEFIFSPELDYLDEVETGLEAHLRATSINMQYRMIRDGSGIGVLPDFIARSDPNLIELMADRVEIVRHFWLVTHEDLRKVARIAAVGAWLQERVAAASARRDRAAHIPLKGVSLTPS</sequence>
<keyword evidence="7" id="KW-1185">Reference proteome</keyword>
<gene>
    <name evidence="6" type="ORF">L485_23355</name>
</gene>
<dbReference type="PATRIC" id="fig|1114964.3.peg.4585"/>
<reference evidence="6 7" key="1">
    <citation type="journal article" date="2013" name="Genome Announc.">
        <title>Draft Genome Sequence of a Hexachlorocyclohexane-Degrading Bacterium, Sphingobium baderi Strain LL03T.</title>
        <authorList>
            <person name="Kaur J."/>
            <person name="Verma H."/>
            <person name="Tripathi C."/>
            <person name="Khurana J.P."/>
            <person name="Lal R."/>
        </authorList>
    </citation>
    <scope>NUCLEOTIDE SEQUENCE [LARGE SCALE GENOMIC DNA]</scope>
    <source>
        <strain evidence="6 7">LL03</strain>
    </source>
</reference>
<evidence type="ECO:0000256" key="4">
    <source>
        <dbReference type="ARBA" id="ARBA00023163"/>
    </source>
</evidence>
<evidence type="ECO:0000256" key="1">
    <source>
        <dbReference type="ARBA" id="ARBA00009437"/>
    </source>
</evidence>
<dbReference type="EMBL" id="ATIB01000088">
    <property type="protein sequence ID" value="EQA97015.1"/>
    <property type="molecule type" value="Genomic_DNA"/>
</dbReference>
<evidence type="ECO:0000313" key="6">
    <source>
        <dbReference type="EMBL" id="EQA97015.1"/>
    </source>
</evidence>
<dbReference type="Pfam" id="PF03466">
    <property type="entry name" value="LysR_substrate"/>
    <property type="match status" value="1"/>
</dbReference>
<dbReference type="InterPro" id="IPR036390">
    <property type="entry name" value="WH_DNA-bd_sf"/>
</dbReference>
<dbReference type="GO" id="GO:0043565">
    <property type="term" value="F:sequence-specific DNA binding"/>
    <property type="evidence" value="ECO:0007669"/>
    <property type="project" value="TreeGrafter"/>
</dbReference>
<dbReference type="Gene3D" id="3.40.190.290">
    <property type="match status" value="1"/>
</dbReference>
<comment type="caution">
    <text evidence="6">The sequence shown here is derived from an EMBL/GenBank/DDBJ whole genome shotgun (WGS) entry which is preliminary data.</text>
</comment>
<evidence type="ECO:0000256" key="3">
    <source>
        <dbReference type="ARBA" id="ARBA00023125"/>
    </source>
</evidence>
<proteinExistence type="inferred from homology"/>
<dbReference type="AlphaFoldDB" id="T0G039"/>
<dbReference type="InterPro" id="IPR005119">
    <property type="entry name" value="LysR_subst-bd"/>
</dbReference>
<keyword evidence="2" id="KW-0805">Transcription regulation</keyword>
<dbReference type="PANTHER" id="PTHR30537:SF3">
    <property type="entry name" value="TRANSCRIPTIONAL REGULATORY PROTEIN"/>
    <property type="match status" value="1"/>
</dbReference>
<dbReference type="InterPro" id="IPR036388">
    <property type="entry name" value="WH-like_DNA-bd_sf"/>
</dbReference>
<evidence type="ECO:0000313" key="7">
    <source>
        <dbReference type="Proteomes" id="UP000015524"/>
    </source>
</evidence>
<accession>T0G039</accession>
<protein>
    <recommendedName>
        <fullName evidence="5">HTH lysR-type domain-containing protein</fullName>
    </recommendedName>
</protein>
<dbReference type="GO" id="GO:0003700">
    <property type="term" value="F:DNA-binding transcription factor activity"/>
    <property type="evidence" value="ECO:0007669"/>
    <property type="project" value="InterPro"/>
</dbReference>
<dbReference type="SUPFAM" id="SSF46785">
    <property type="entry name" value="Winged helix' DNA-binding domain"/>
    <property type="match status" value="1"/>
</dbReference>
<evidence type="ECO:0000259" key="5">
    <source>
        <dbReference type="PROSITE" id="PS50931"/>
    </source>
</evidence>
<comment type="similarity">
    <text evidence="1">Belongs to the LysR transcriptional regulatory family.</text>
</comment>
<dbReference type="InterPro" id="IPR058163">
    <property type="entry name" value="LysR-type_TF_proteobact-type"/>
</dbReference>
<dbReference type="eggNOG" id="COG0583">
    <property type="taxonomic scope" value="Bacteria"/>
</dbReference>
<dbReference type="PROSITE" id="PS50931">
    <property type="entry name" value="HTH_LYSR"/>
    <property type="match status" value="1"/>
</dbReference>
<dbReference type="Pfam" id="PF00126">
    <property type="entry name" value="HTH_1"/>
    <property type="match status" value="1"/>
</dbReference>
<name>T0G039_9SPHN</name>
<dbReference type="Proteomes" id="UP000015524">
    <property type="component" value="Unassembled WGS sequence"/>
</dbReference>
<keyword evidence="4" id="KW-0804">Transcription</keyword>
<organism evidence="6 7">
    <name type="scientific">Sphingobium baderi LL03</name>
    <dbReference type="NCBI Taxonomy" id="1114964"/>
    <lineage>
        <taxon>Bacteria</taxon>
        <taxon>Pseudomonadati</taxon>
        <taxon>Pseudomonadota</taxon>
        <taxon>Alphaproteobacteria</taxon>
        <taxon>Sphingomonadales</taxon>
        <taxon>Sphingomonadaceae</taxon>
        <taxon>Sphingobium</taxon>
    </lineage>
</organism>
<feature type="domain" description="HTH lysR-type" evidence="5">
    <location>
        <begin position="3"/>
        <end position="60"/>
    </location>
</feature>
<dbReference type="SUPFAM" id="SSF53850">
    <property type="entry name" value="Periplasmic binding protein-like II"/>
    <property type="match status" value="1"/>
</dbReference>
<evidence type="ECO:0000256" key="2">
    <source>
        <dbReference type="ARBA" id="ARBA00023015"/>
    </source>
</evidence>
<keyword evidence="3" id="KW-0238">DNA-binding</keyword>